<keyword evidence="13 20" id="KW-0482">Metalloprotease</keyword>
<dbReference type="Gene3D" id="2.60.40.1910">
    <property type="match status" value="1"/>
</dbReference>
<dbReference type="GO" id="GO:0070006">
    <property type="term" value="F:metalloaminopeptidase activity"/>
    <property type="evidence" value="ECO:0007669"/>
    <property type="project" value="TreeGrafter"/>
</dbReference>
<feature type="signal peptide" evidence="21">
    <location>
        <begin position="1"/>
        <end position="23"/>
    </location>
</feature>
<dbReference type="Pfam" id="PF11838">
    <property type="entry name" value="ERAP1_C"/>
    <property type="match status" value="1"/>
</dbReference>
<dbReference type="Gene3D" id="2.60.40.1730">
    <property type="entry name" value="tricorn interacting facor f3 domain"/>
    <property type="match status" value="1"/>
</dbReference>
<keyword evidence="14" id="KW-0472">Membrane</keyword>
<evidence type="ECO:0000256" key="12">
    <source>
        <dbReference type="ARBA" id="ARBA00022989"/>
    </source>
</evidence>
<evidence type="ECO:0000256" key="8">
    <source>
        <dbReference type="ARBA" id="ARBA00022723"/>
    </source>
</evidence>
<dbReference type="CDD" id="cd09601">
    <property type="entry name" value="M1_APN-Q_like"/>
    <property type="match status" value="1"/>
</dbReference>
<evidence type="ECO:0000256" key="20">
    <source>
        <dbReference type="RuleBase" id="RU364040"/>
    </source>
</evidence>
<keyword evidence="10 20" id="KW-0378">Hydrolase</keyword>
<keyword evidence="6 20" id="KW-0645">Protease</keyword>
<dbReference type="PANTHER" id="PTHR11533:SF253">
    <property type="entry name" value="AMINOPEPTIDASE-RELATED"/>
    <property type="match status" value="1"/>
</dbReference>
<evidence type="ECO:0000256" key="15">
    <source>
        <dbReference type="ARBA" id="ARBA00023180"/>
    </source>
</evidence>
<dbReference type="PRINTS" id="PR00756">
    <property type="entry name" value="ALADIPTASE"/>
</dbReference>
<keyword evidence="16" id="KW-0449">Lipoprotein</keyword>
<feature type="site" description="Transition state stabilizer" evidence="19">
    <location>
        <position position="423"/>
    </location>
</feature>
<evidence type="ECO:0000256" key="18">
    <source>
        <dbReference type="PIRSR" id="PIRSR634016-3"/>
    </source>
</evidence>
<dbReference type="FunFam" id="1.10.390.10:FF:000016">
    <property type="entry name" value="Glutamyl aminopeptidase"/>
    <property type="match status" value="1"/>
</dbReference>
<dbReference type="EnsemblMetazoa" id="MDOA007497-RA">
    <property type="protein sequence ID" value="MDOA007497-PA"/>
    <property type="gene ID" value="MDOA007497"/>
</dbReference>
<evidence type="ECO:0000256" key="5">
    <source>
        <dbReference type="ARBA" id="ARBA00022622"/>
    </source>
</evidence>
<accession>A0A1I8MQT6</accession>
<dbReference type="GO" id="GO:0043171">
    <property type="term" value="P:peptide catabolic process"/>
    <property type="evidence" value="ECO:0007669"/>
    <property type="project" value="TreeGrafter"/>
</dbReference>
<feature type="binding site" evidence="18">
    <location>
        <position position="360"/>
    </location>
    <ligand>
        <name>Zn(2+)</name>
        <dbReference type="ChEBI" id="CHEBI:29105"/>
        <note>catalytic</note>
    </ligand>
</feature>
<evidence type="ECO:0000256" key="17">
    <source>
        <dbReference type="PIRSR" id="PIRSR634016-1"/>
    </source>
</evidence>
<evidence type="ECO:0000259" key="23">
    <source>
        <dbReference type="Pfam" id="PF11838"/>
    </source>
</evidence>
<evidence type="ECO:0000256" key="3">
    <source>
        <dbReference type="ARBA" id="ARBA00010136"/>
    </source>
</evidence>
<feature type="domain" description="ERAP1-like C-terminal" evidence="23">
    <location>
        <begin position="579"/>
        <end position="865"/>
    </location>
</feature>
<dbReference type="eggNOG" id="KOG1046">
    <property type="taxonomic scope" value="Eukaryota"/>
</dbReference>
<dbReference type="FunFam" id="2.60.40.1910:FF:000008">
    <property type="entry name" value="Aminopeptidase"/>
    <property type="match status" value="1"/>
</dbReference>
<dbReference type="InterPro" id="IPR042097">
    <property type="entry name" value="Aminopeptidase_N-like_N_sf"/>
</dbReference>
<dbReference type="SUPFAM" id="SSF55486">
    <property type="entry name" value="Metalloproteases ('zincins'), catalytic domain"/>
    <property type="match status" value="1"/>
</dbReference>
<sequence length="941" mass="109347">MKMKYFILIQVVFSISGPWKIEASDPRLPTAIRPDYYELKIITHLENATNLTFHGDVLICFKVLEDTTNVTLHVRDLVVNEASIQVTNFADDEDFCLFAENVETLPELDFYNIHFDGILVKGRRYELYLEFTGNLNRASRGYFYNSYVDVKTNQTRWISFTDFEPIYARSVFPCLDEPDYKAKFKIWLGHHHSLRALSNMPLQTQIPMDSSDGYVWSVFEESLPMSTYLVAFSINDFAYRESKSGDSNVVFRTWCREEYVSQCSYALDIASKILGYFEKLFGVPFPLPKIDIVAVPKYGSSAMENWGLITFKESILRLEPDSLYEWSKIVIISVMSHELVHQWFGNLVTMKWWNDVWIKEGFATYFHSLAMDYIMPGRDMYLENSIFNAKTVFQYDAEINGHPLSNYVRTSDEIVKLFDSITYQKASSAIRMLHLYMGSEAFFGGLQTYLARHQFGNAQADDLWDSLASAALKYKIIKHKHELKIIMDSWTLQAGYPVVTVKRIEYAGAVEISQQRFSRSSGNLSSPGASSCWWVPITYTTANELNFNDTTPKAWMPCNDDSDRGESLVLYNVITENQWVIFNIQVMAIYRVNYDVYNWKLIANFLKNDNFEQIPLINRIQLLSDVIYCARSGHIGYAIALNVMEYLRRERETMPWLISLHAIRPDLNLVAQLSQHHVPTMAYMHYLLQPIYSYLISQNETEISSTKDLQLKDLKTLVIQYACFFGLQDCVHTALSYFQQWKTNNNNPIPDDWILPVYCTTMRYGDENEWNYLWDFFNNTAPHDILILKSLACTQSRKVLTKFLDIAFNKKLQLPMVFAQIAFESVASNPAGTSLALKYLIENASEIQKDFSVPHLLSNVASFAFAPDDLSNLCIFMDAHPELFEKHSKRKRQILDEVNQKRLWAQRNLEEITTFMTNRLLSLDKERIRNDKEEINYYNYS</sequence>
<keyword evidence="8 18" id="KW-0479">Metal-binding</keyword>
<evidence type="ECO:0000256" key="1">
    <source>
        <dbReference type="ARBA" id="ARBA00004167"/>
    </source>
</evidence>
<keyword evidence="9 21" id="KW-0732">Signal</keyword>
<evidence type="ECO:0000313" key="25">
    <source>
        <dbReference type="EnsemblMetazoa" id="MDOA007497-PA"/>
    </source>
</evidence>
<dbReference type="InterPro" id="IPR014782">
    <property type="entry name" value="Peptidase_M1_dom"/>
</dbReference>
<dbReference type="RefSeq" id="XP_005179668.2">
    <property type="nucleotide sequence ID" value="XM_005179611.4"/>
</dbReference>
<reference evidence="25" key="1">
    <citation type="submission" date="2020-05" db="UniProtKB">
        <authorList>
            <consortium name="EnsemblMetazoa"/>
        </authorList>
    </citation>
    <scope>IDENTIFICATION</scope>
    <source>
        <strain evidence="25">Aabys</strain>
    </source>
</reference>
<keyword evidence="7" id="KW-0812">Transmembrane</keyword>
<feature type="binding site" evidence="18">
    <location>
        <position position="337"/>
    </location>
    <ligand>
        <name>Zn(2+)</name>
        <dbReference type="ChEBI" id="CHEBI:29105"/>
        <note>catalytic</note>
    </ligand>
</feature>
<feature type="domain" description="Peptidase M1 membrane alanine aminopeptidase" evidence="22">
    <location>
        <begin position="265"/>
        <end position="490"/>
    </location>
</feature>
<feature type="domain" description="Aminopeptidase N-like N-terminal" evidence="24">
    <location>
        <begin position="34"/>
        <end position="229"/>
    </location>
</feature>
<gene>
    <name evidence="25" type="primary">101896115</name>
</gene>
<name>A0A1I8MQT6_MUSDO</name>
<dbReference type="InterPro" id="IPR024571">
    <property type="entry name" value="ERAP1-like_C_dom"/>
</dbReference>
<organism evidence="25">
    <name type="scientific">Musca domestica</name>
    <name type="common">House fly</name>
    <dbReference type="NCBI Taxonomy" id="7370"/>
    <lineage>
        <taxon>Eukaryota</taxon>
        <taxon>Metazoa</taxon>
        <taxon>Ecdysozoa</taxon>
        <taxon>Arthropoda</taxon>
        <taxon>Hexapoda</taxon>
        <taxon>Insecta</taxon>
        <taxon>Pterygota</taxon>
        <taxon>Neoptera</taxon>
        <taxon>Endopterygota</taxon>
        <taxon>Diptera</taxon>
        <taxon>Brachycera</taxon>
        <taxon>Muscomorpha</taxon>
        <taxon>Muscoidea</taxon>
        <taxon>Muscidae</taxon>
        <taxon>Musca</taxon>
    </lineage>
</organism>
<dbReference type="GO" id="GO:0006508">
    <property type="term" value="P:proteolysis"/>
    <property type="evidence" value="ECO:0007669"/>
    <property type="project" value="UniProtKB-KW"/>
</dbReference>
<evidence type="ECO:0000256" key="14">
    <source>
        <dbReference type="ARBA" id="ARBA00023136"/>
    </source>
</evidence>
<evidence type="ECO:0000256" key="16">
    <source>
        <dbReference type="ARBA" id="ARBA00023288"/>
    </source>
</evidence>
<comment type="similarity">
    <text evidence="3 20">Belongs to the peptidase M1 family.</text>
</comment>
<dbReference type="InterPro" id="IPR050344">
    <property type="entry name" value="Peptidase_M1_aminopeptidases"/>
</dbReference>
<dbReference type="Pfam" id="PF17900">
    <property type="entry name" value="Peptidase_M1_N"/>
    <property type="match status" value="1"/>
</dbReference>
<keyword evidence="12" id="KW-1133">Transmembrane helix</keyword>
<dbReference type="InterPro" id="IPR001930">
    <property type="entry name" value="Peptidase_M1"/>
</dbReference>
<dbReference type="GO" id="GO:0098552">
    <property type="term" value="C:side of membrane"/>
    <property type="evidence" value="ECO:0007669"/>
    <property type="project" value="UniProtKB-KW"/>
</dbReference>
<feature type="active site" description="Proton acceptor" evidence="17">
    <location>
        <position position="338"/>
    </location>
</feature>
<dbReference type="GO" id="GO:0042277">
    <property type="term" value="F:peptide binding"/>
    <property type="evidence" value="ECO:0007669"/>
    <property type="project" value="TreeGrafter"/>
</dbReference>
<dbReference type="Gene3D" id="1.10.390.10">
    <property type="entry name" value="Neutral Protease Domain 2"/>
    <property type="match status" value="1"/>
</dbReference>
<evidence type="ECO:0000256" key="10">
    <source>
        <dbReference type="ARBA" id="ARBA00022801"/>
    </source>
</evidence>
<evidence type="ECO:0000256" key="4">
    <source>
        <dbReference type="ARBA" id="ARBA00022475"/>
    </source>
</evidence>
<keyword evidence="4" id="KW-1003">Cell membrane</keyword>
<evidence type="ECO:0000256" key="19">
    <source>
        <dbReference type="PIRSR" id="PIRSR634016-4"/>
    </source>
</evidence>
<comment type="cofactor">
    <cofactor evidence="18 20">
        <name>Zn(2+)</name>
        <dbReference type="ChEBI" id="CHEBI:29105"/>
    </cofactor>
    <text evidence="18 20">Binds 1 zinc ion per subunit.</text>
</comment>
<dbReference type="STRING" id="7370.A0A1I8MQT6"/>
<dbReference type="Pfam" id="PF01433">
    <property type="entry name" value="Peptidase_M1"/>
    <property type="match status" value="1"/>
</dbReference>
<keyword evidence="5" id="KW-0336">GPI-anchor</keyword>
<dbReference type="EC" id="3.4.11.-" evidence="20"/>
<dbReference type="GO" id="GO:0005737">
    <property type="term" value="C:cytoplasm"/>
    <property type="evidence" value="ECO:0007669"/>
    <property type="project" value="TreeGrafter"/>
</dbReference>
<dbReference type="InterPro" id="IPR034016">
    <property type="entry name" value="M1_APN-typ"/>
</dbReference>
<dbReference type="GO" id="GO:0005615">
    <property type="term" value="C:extracellular space"/>
    <property type="evidence" value="ECO:0007669"/>
    <property type="project" value="TreeGrafter"/>
</dbReference>
<evidence type="ECO:0000256" key="13">
    <source>
        <dbReference type="ARBA" id="ARBA00023049"/>
    </source>
</evidence>
<dbReference type="InterPro" id="IPR027268">
    <property type="entry name" value="Peptidase_M4/M1_CTD_sf"/>
</dbReference>
<dbReference type="OrthoDB" id="510539at2759"/>
<keyword evidence="15" id="KW-0325">Glycoprotein</keyword>
<evidence type="ECO:0000256" key="9">
    <source>
        <dbReference type="ARBA" id="ARBA00022729"/>
    </source>
</evidence>
<dbReference type="PANTHER" id="PTHR11533">
    <property type="entry name" value="PROTEASE M1 ZINC METALLOPROTEASE"/>
    <property type="match status" value="1"/>
</dbReference>
<dbReference type="VEuPathDB" id="VectorBase:MDOA007497"/>
<evidence type="ECO:0000256" key="11">
    <source>
        <dbReference type="ARBA" id="ARBA00022833"/>
    </source>
</evidence>
<dbReference type="VEuPathDB" id="VectorBase:MDOMA2_016645"/>
<protein>
    <recommendedName>
        <fullName evidence="20">Aminopeptidase</fullName>
        <ecNumber evidence="20">3.4.11.-</ecNumber>
    </recommendedName>
</protein>
<evidence type="ECO:0000256" key="21">
    <source>
        <dbReference type="SAM" id="SignalP"/>
    </source>
</evidence>
<evidence type="ECO:0000256" key="2">
    <source>
        <dbReference type="ARBA" id="ARBA00004609"/>
    </source>
</evidence>
<evidence type="ECO:0000259" key="22">
    <source>
        <dbReference type="Pfam" id="PF01433"/>
    </source>
</evidence>
<dbReference type="AlphaFoldDB" id="A0A1I8MQT6"/>
<proteinExistence type="inferred from homology"/>
<dbReference type="InterPro" id="IPR045357">
    <property type="entry name" value="Aminopeptidase_N-like_N"/>
</dbReference>
<dbReference type="SUPFAM" id="SSF63737">
    <property type="entry name" value="Leukotriene A4 hydrolase N-terminal domain"/>
    <property type="match status" value="1"/>
</dbReference>
<keyword evidence="11 18" id="KW-0862">Zinc</keyword>
<keyword evidence="20" id="KW-0031">Aminopeptidase</keyword>
<evidence type="ECO:0000259" key="24">
    <source>
        <dbReference type="Pfam" id="PF17900"/>
    </source>
</evidence>
<dbReference type="GO" id="GO:0005886">
    <property type="term" value="C:plasma membrane"/>
    <property type="evidence" value="ECO:0007669"/>
    <property type="project" value="UniProtKB-SubCell"/>
</dbReference>
<dbReference type="KEGG" id="mde:101896115"/>
<feature type="binding site" evidence="18">
    <location>
        <position position="341"/>
    </location>
    <ligand>
        <name>Zn(2+)</name>
        <dbReference type="ChEBI" id="CHEBI:29105"/>
        <note>catalytic</note>
    </ligand>
</feature>
<evidence type="ECO:0000256" key="6">
    <source>
        <dbReference type="ARBA" id="ARBA00022670"/>
    </source>
</evidence>
<comment type="subcellular location">
    <subcellularLocation>
        <location evidence="2">Cell membrane</location>
        <topology evidence="2">Lipid-anchor</topology>
        <topology evidence="2">GPI-anchor</topology>
    </subcellularLocation>
    <subcellularLocation>
        <location evidence="1">Membrane</location>
        <topology evidence="1">Single-pass membrane protein</topology>
    </subcellularLocation>
</comment>
<dbReference type="GO" id="GO:0008270">
    <property type="term" value="F:zinc ion binding"/>
    <property type="evidence" value="ECO:0007669"/>
    <property type="project" value="UniProtKB-UniRule"/>
</dbReference>
<dbReference type="Gene3D" id="1.25.50.20">
    <property type="match status" value="1"/>
</dbReference>
<evidence type="ECO:0000256" key="7">
    <source>
        <dbReference type="ARBA" id="ARBA00022692"/>
    </source>
</evidence>
<feature type="chain" id="PRO_5044560737" description="Aminopeptidase" evidence="21">
    <location>
        <begin position="24"/>
        <end position="941"/>
    </location>
</feature>